<dbReference type="OrthoDB" id="982267at2"/>
<gene>
    <name evidence="1" type="ORF">GJ668_09390</name>
</gene>
<protein>
    <submittedName>
        <fullName evidence="1">Uncharacterized protein</fullName>
    </submittedName>
</protein>
<evidence type="ECO:0000313" key="1">
    <source>
        <dbReference type="EMBL" id="MTW21314.1"/>
    </source>
</evidence>
<proteinExistence type="predicted"/>
<accession>A0A6N8EG42</accession>
<reference evidence="1 2" key="1">
    <citation type="submission" date="2019-11" db="EMBL/GenBank/DDBJ databases">
        <title>Whole-genome sequence of the anaerobic purple sulfur bacterium Allochromatium palmeri DSM 15591.</title>
        <authorList>
            <person name="Kyndt J.A."/>
            <person name="Meyer T.E."/>
        </authorList>
    </citation>
    <scope>NUCLEOTIDE SEQUENCE [LARGE SCALE GENOMIC DNA]</scope>
    <source>
        <strain evidence="1 2">DSM 15591</strain>
    </source>
</reference>
<evidence type="ECO:0000313" key="2">
    <source>
        <dbReference type="Proteomes" id="UP000434044"/>
    </source>
</evidence>
<comment type="caution">
    <text evidence="1">The sequence shown here is derived from an EMBL/GenBank/DDBJ whole genome shotgun (WGS) entry which is preliminary data.</text>
</comment>
<dbReference type="Proteomes" id="UP000434044">
    <property type="component" value="Unassembled WGS sequence"/>
</dbReference>
<keyword evidence="2" id="KW-1185">Reference proteome</keyword>
<dbReference type="EMBL" id="WNKT01000016">
    <property type="protein sequence ID" value="MTW21314.1"/>
    <property type="molecule type" value="Genomic_DNA"/>
</dbReference>
<dbReference type="RefSeq" id="WP_155449895.1">
    <property type="nucleotide sequence ID" value="NZ_WNKT01000016.1"/>
</dbReference>
<organism evidence="1 2">
    <name type="scientific">Allochromatium palmeri</name>
    <dbReference type="NCBI Taxonomy" id="231048"/>
    <lineage>
        <taxon>Bacteria</taxon>
        <taxon>Pseudomonadati</taxon>
        <taxon>Pseudomonadota</taxon>
        <taxon>Gammaproteobacteria</taxon>
        <taxon>Chromatiales</taxon>
        <taxon>Chromatiaceae</taxon>
        <taxon>Allochromatium</taxon>
    </lineage>
</organism>
<sequence length="203" mass="23027">MGITVENIKEHIPYYLTQEAKEGLIKALKDFPEKINYYTTKCPDELLQGDGWNSLDIINVDTAEQKSIKGIILSNSCDISLENTRDVPALIVFAPIIPLSLYEGFLAQSGIDPNKVASKVGSIKKQQVTSLFYLPKGGCLESDHIALLDDLHSLPAQRFCKKTDREKQFTLSQAGFYLFLFKLSIHFCRFHENVFRDYEQQST</sequence>
<dbReference type="AlphaFoldDB" id="A0A6N8EG42"/>
<name>A0A6N8EG42_9GAMM</name>